<sequence>IQTNLQFFRELSATKKFYLNWPSRISVSKVFPTDVYATTLLDLLAKYSQTSLLYPFIKISANQLCEVFKVNHQSQELKTVQLRINSS</sequence>
<dbReference type="Proteomes" id="UP001432322">
    <property type="component" value="Unassembled WGS sequence"/>
</dbReference>
<dbReference type="AlphaFoldDB" id="A0AAV5VNV1"/>
<gene>
    <name evidence="1" type="ORF">PFISCL1PPCAC_11647</name>
</gene>
<protein>
    <submittedName>
        <fullName evidence="1">Uncharacterized protein</fullName>
    </submittedName>
</protein>
<evidence type="ECO:0000313" key="2">
    <source>
        <dbReference type="Proteomes" id="UP001432322"/>
    </source>
</evidence>
<organism evidence="1 2">
    <name type="scientific">Pristionchus fissidentatus</name>
    <dbReference type="NCBI Taxonomy" id="1538716"/>
    <lineage>
        <taxon>Eukaryota</taxon>
        <taxon>Metazoa</taxon>
        <taxon>Ecdysozoa</taxon>
        <taxon>Nematoda</taxon>
        <taxon>Chromadorea</taxon>
        <taxon>Rhabditida</taxon>
        <taxon>Rhabditina</taxon>
        <taxon>Diplogasteromorpha</taxon>
        <taxon>Diplogasteroidea</taxon>
        <taxon>Neodiplogasteridae</taxon>
        <taxon>Pristionchus</taxon>
    </lineage>
</organism>
<reference evidence="1" key="1">
    <citation type="submission" date="2023-10" db="EMBL/GenBank/DDBJ databases">
        <title>Genome assembly of Pristionchus species.</title>
        <authorList>
            <person name="Yoshida K."/>
            <person name="Sommer R.J."/>
        </authorList>
    </citation>
    <scope>NUCLEOTIDE SEQUENCE</scope>
    <source>
        <strain evidence="1">RS5133</strain>
    </source>
</reference>
<accession>A0AAV5VNV1</accession>
<keyword evidence="2" id="KW-1185">Reference proteome</keyword>
<evidence type="ECO:0000313" key="1">
    <source>
        <dbReference type="EMBL" id="GMT20350.1"/>
    </source>
</evidence>
<feature type="non-terminal residue" evidence="1">
    <location>
        <position position="1"/>
    </location>
</feature>
<name>A0AAV5VNV1_9BILA</name>
<proteinExistence type="predicted"/>
<dbReference type="EMBL" id="BTSY01000003">
    <property type="protein sequence ID" value="GMT20350.1"/>
    <property type="molecule type" value="Genomic_DNA"/>
</dbReference>
<comment type="caution">
    <text evidence="1">The sequence shown here is derived from an EMBL/GenBank/DDBJ whole genome shotgun (WGS) entry which is preliminary data.</text>
</comment>
<feature type="non-terminal residue" evidence="1">
    <location>
        <position position="87"/>
    </location>
</feature>